<evidence type="ECO:0000313" key="3">
    <source>
        <dbReference type="Proteomes" id="UP000299102"/>
    </source>
</evidence>
<proteinExistence type="predicted"/>
<name>A0A4C1V5P9_EUMVA</name>
<dbReference type="AlphaFoldDB" id="A0A4C1V5P9"/>
<feature type="region of interest" description="Disordered" evidence="1">
    <location>
        <begin position="16"/>
        <end position="80"/>
    </location>
</feature>
<protein>
    <submittedName>
        <fullName evidence="2">Uncharacterized protein</fullName>
    </submittedName>
</protein>
<dbReference type="Proteomes" id="UP000299102">
    <property type="component" value="Unassembled WGS sequence"/>
</dbReference>
<keyword evidence="3" id="KW-1185">Reference proteome</keyword>
<feature type="compositionally biased region" description="Basic and acidic residues" evidence="1">
    <location>
        <begin position="28"/>
        <end position="37"/>
    </location>
</feature>
<accession>A0A4C1V5P9</accession>
<sequence>MYNNLQETGIDIESRMSIGSDSAMGKRGTREWDREQLKLAVAASGQDESAARAPKGECRGADQRSSATSPALDNGSTQRRRRNLQLVFQVQDPRTPNGLIRIRTGLVCVCAGHTSDCNPDPTSALRFSPDAACDSVPIRFYSRPVRNSLPHPAFNPGFATSHNSNLDEVGSCVRPLSLFYSDASADAVKERSLVPHSRSHARLRRNATMSYAFSCTQPAFIGL</sequence>
<dbReference type="OrthoDB" id="10070851at2759"/>
<organism evidence="2 3">
    <name type="scientific">Eumeta variegata</name>
    <name type="common">Bagworm moth</name>
    <name type="synonym">Eumeta japonica</name>
    <dbReference type="NCBI Taxonomy" id="151549"/>
    <lineage>
        <taxon>Eukaryota</taxon>
        <taxon>Metazoa</taxon>
        <taxon>Ecdysozoa</taxon>
        <taxon>Arthropoda</taxon>
        <taxon>Hexapoda</taxon>
        <taxon>Insecta</taxon>
        <taxon>Pterygota</taxon>
        <taxon>Neoptera</taxon>
        <taxon>Endopterygota</taxon>
        <taxon>Lepidoptera</taxon>
        <taxon>Glossata</taxon>
        <taxon>Ditrysia</taxon>
        <taxon>Tineoidea</taxon>
        <taxon>Psychidae</taxon>
        <taxon>Oiketicinae</taxon>
        <taxon>Eumeta</taxon>
    </lineage>
</organism>
<dbReference type="EMBL" id="BGZK01000280">
    <property type="protein sequence ID" value="GBP33840.1"/>
    <property type="molecule type" value="Genomic_DNA"/>
</dbReference>
<evidence type="ECO:0000313" key="2">
    <source>
        <dbReference type="EMBL" id="GBP33840.1"/>
    </source>
</evidence>
<reference evidence="2 3" key="1">
    <citation type="journal article" date="2019" name="Commun. Biol.">
        <title>The bagworm genome reveals a unique fibroin gene that provides high tensile strength.</title>
        <authorList>
            <person name="Kono N."/>
            <person name="Nakamura H."/>
            <person name="Ohtoshi R."/>
            <person name="Tomita M."/>
            <person name="Numata K."/>
            <person name="Arakawa K."/>
        </authorList>
    </citation>
    <scope>NUCLEOTIDE SEQUENCE [LARGE SCALE GENOMIC DNA]</scope>
</reference>
<comment type="caution">
    <text evidence="2">The sequence shown here is derived from an EMBL/GenBank/DDBJ whole genome shotgun (WGS) entry which is preliminary data.</text>
</comment>
<feature type="compositionally biased region" description="Polar residues" evidence="1">
    <location>
        <begin position="63"/>
        <end position="77"/>
    </location>
</feature>
<evidence type="ECO:0000256" key="1">
    <source>
        <dbReference type="SAM" id="MobiDB-lite"/>
    </source>
</evidence>
<gene>
    <name evidence="2" type="ORF">EVAR_20951_1</name>
</gene>